<dbReference type="Proteomes" id="UP000242877">
    <property type="component" value="Unassembled WGS sequence"/>
</dbReference>
<evidence type="ECO:0000256" key="3">
    <source>
        <dbReference type="ARBA" id="ARBA00019615"/>
    </source>
</evidence>
<keyword evidence="4 9" id="KW-0805">Transcription regulation</keyword>
<proteinExistence type="inferred from homology"/>
<evidence type="ECO:0000256" key="7">
    <source>
        <dbReference type="ARBA" id="ARBA00023242"/>
    </source>
</evidence>
<dbReference type="EMBL" id="AZGZ01000010">
    <property type="protein sequence ID" value="KZZ92770.1"/>
    <property type="molecule type" value="Genomic_DNA"/>
</dbReference>
<evidence type="ECO:0000313" key="12">
    <source>
        <dbReference type="Proteomes" id="UP000242877"/>
    </source>
</evidence>
<feature type="compositionally biased region" description="Basic and acidic residues" evidence="10">
    <location>
        <begin position="334"/>
        <end position="348"/>
    </location>
</feature>
<keyword evidence="7 9" id="KW-0539">Nucleus</keyword>
<feature type="compositionally biased region" description="Acidic residues" evidence="10">
    <location>
        <begin position="416"/>
        <end position="428"/>
    </location>
</feature>
<protein>
    <recommendedName>
        <fullName evidence="3 9">Mediator of RNA polymerase II transcription subunit 19</fullName>
    </recommendedName>
    <alternativeName>
        <fullName evidence="8 9">Mediator complex subunit 19</fullName>
    </alternativeName>
</protein>
<comment type="subcellular location">
    <subcellularLocation>
        <location evidence="1 9">Nucleus</location>
    </subcellularLocation>
</comment>
<comment type="function">
    <text evidence="9">Component of the Mediator complex, a coactivator involved in the regulated transcription of nearly all RNA polymerase II-dependent genes. Mediator functions as a bridge to convey information from gene-specific regulatory proteins to the basal RNA polymerase II transcription machinery. Mediator is recruited to promoters by direct interactions with regulatory proteins and serves as a scaffold for the assembly of a functional preinitiation complex with RNA polymerase II and the general transcription factors.</text>
</comment>
<comment type="similarity">
    <text evidence="2 9">Belongs to the Mediator complex subunit 19 family.</text>
</comment>
<evidence type="ECO:0000256" key="6">
    <source>
        <dbReference type="ARBA" id="ARBA00023163"/>
    </source>
</evidence>
<feature type="compositionally biased region" description="Polar residues" evidence="10">
    <location>
        <begin position="372"/>
        <end position="391"/>
    </location>
</feature>
<dbReference type="GO" id="GO:0003712">
    <property type="term" value="F:transcription coregulator activity"/>
    <property type="evidence" value="ECO:0007669"/>
    <property type="project" value="InterPro"/>
</dbReference>
<dbReference type="Pfam" id="PF08633">
    <property type="entry name" value="Rox3"/>
    <property type="match status" value="1"/>
</dbReference>
<dbReference type="GO" id="GO:0016592">
    <property type="term" value="C:mediator complex"/>
    <property type="evidence" value="ECO:0007669"/>
    <property type="project" value="InterPro"/>
</dbReference>
<feature type="compositionally biased region" description="Basic residues" evidence="10">
    <location>
        <begin position="394"/>
        <end position="403"/>
    </location>
</feature>
<dbReference type="InterPro" id="IPR013942">
    <property type="entry name" value="Mediator_Med19_fun"/>
</dbReference>
<evidence type="ECO:0000256" key="10">
    <source>
        <dbReference type="SAM" id="MobiDB-lite"/>
    </source>
</evidence>
<evidence type="ECO:0000256" key="8">
    <source>
        <dbReference type="ARBA" id="ARBA00032018"/>
    </source>
</evidence>
<feature type="compositionally biased region" description="Basic and acidic residues" evidence="10">
    <location>
        <begin position="81"/>
        <end position="102"/>
    </location>
</feature>
<comment type="caution">
    <text evidence="11">The sequence shown here is derived from an EMBL/GenBank/DDBJ whole genome shotgun (WGS) entry which is preliminary data.</text>
</comment>
<feature type="region of interest" description="Disordered" evidence="10">
    <location>
        <begin position="1"/>
        <end position="37"/>
    </location>
</feature>
<accession>A0A166NVU2</accession>
<keyword evidence="6 9" id="KW-0804">Transcription</keyword>
<dbReference type="PANTHER" id="PTHR48125">
    <property type="entry name" value="LP07818P1"/>
    <property type="match status" value="1"/>
</dbReference>
<organism evidence="11 12">
    <name type="scientific">Ascosphaera apis ARSEF 7405</name>
    <dbReference type="NCBI Taxonomy" id="392613"/>
    <lineage>
        <taxon>Eukaryota</taxon>
        <taxon>Fungi</taxon>
        <taxon>Dikarya</taxon>
        <taxon>Ascomycota</taxon>
        <taxon>Pezizomycotina</taxon>
        <taxon>Eurotiomycetes</taxon>
        <taxon>Eurotiomycetidae</taxon>
        <taxon>Onygenales</taxon>
        <taxon>Ascosphaeraceae</taxon>
        <taxon>Ascosphaera</taxon>
    </lineage>
</organism>
<keyword evidence="12" id="KW-1185">Reference proteome</keyword>
<evidence type="ECO:0000256" key="9">
    <source>
        <dbReference type="RuleBase" id="RU364151"/>
    </source>
</evidence>
<sequence>MSLSSSQSHAADVQNAHVSPAQTASSSSPPSFPISLNRTPVTVTATNSFPTPASSICGRAAANTNASMDEGGDLNLLPADAHAHEDNGSVHHNDNSKDDIYNGDRQVNGDMNVSDDPMDCDPTAPFSAQMARPTNHDRQAPPSPQQSPNLQHGQPPSPPSQQSQLQSQSQPQPQIDAPTPAPAAADSTPAPFTAEFGKMFNLCKRNTQPHSPNLSIDLISLYGLGPVARTVARNDLVTGEKINRLRKSYEGKIKPLNLAGKNKPVRTEKGQPNSLLDLFALPEEEWRNQQVLGKEIKVPEQDSAQHRTLLRATKCEPGFLPQASMWEDLLSQDKSGKLEPRSGADNLRRSVSVTDGLGGGNGGAAASRGNGTPSATNSAAPSPTLAQSEYASNRPKRSGKKRSYHDNTFTGYGEGYVDDDVDNDSAYDDDGKKKKRRKV</sequence>
<name>A0A166NVU2_9EURO</name>
<dbReference type="PANTHER" id="PTHR48125:SF12">
    <property type="entry name" value="AT HOOK TRANSCRIPTION FACTOR FAMILY-RELATED"/>
    <property type="match status" value="1"/>
</dbReference>
<evidence type="ECO:0000256" key="2">
    <source>
        <dbReference type="ARBA" id="ARBA00009259"/>
    </source>
</evidence>
<evidence type="ECO:0000313" key="11">
    <source>
        <dbReference type="EMBL" id="KZZ92770.1"/>
    </source>
</evidence>
<evidence type="ECO:0000256" key="4">
    <source>
        <dbReference type="ARBA" id="ARBA00023015"/>
    </source>
</evidence>
<dbReference type="GO" id="GO:0006357">
    <property type="term" value="P:regulation of transcription by RNA polymerase II"/>
    <property type="evidence" value="ECO:0007669"/>
    <property type="project" value="InterPro"/>
</dbReference>
<dbReference type="AlphaFoldDB" id="A0A166NVU2"/>
<feature type="region of interest" description="Disordered" evidence="10">
    <location>
        <begin position="65"/>
        <end position="190"/>
    </location>
</feature>
<feature type="region of interest" description="Disordered" evidence="10">
    <location>
        <begin position="333"/>
        <end position="439"/>
    </location>
</feature>
<comment type="subunit">
    <text evidence="9">Component of the Mediator complex.</text>
</comment>
<evidence type="ECO:0000256" key="5">
    <source>
        <dbReference type="ARBA" id="ARBA00023159"/>
    </source>
</evidence>
<keyword evidence="5 9" id="KW-0010">Activator</keyword>
<feature type="compositionally biased region" description="Low complexity" evidence="10">
    <location>
        <begin position="160"/>
        <end position="190"/>
    </location>
</feature>
<dbReference type="OrthoDB" id="2160599at2759"/>
<gene>
    <name evidence="9" type="primary">MED19</name>
    <name evidence="11" type="ORF">AAP_02851</name>
</gene>
<dbReference type="VEuPathDB" id="FungiDB:AAP_02851"/>
<reference evidence="11 12" key="1">
    <citation type="journal article" date="2016" name="Genome Biol. Evol.">
        <title>Divergent and convergent evolution of fungal pathogenicity.</title>
        <authorList>
            <person name="Shang Y."/>
            <person name="Xiao G."/>
            <person name="Zheng P."/>
            <person name="Cen K."/>
            <person name="Zhan S."/>
            <person name="Wang C."/>
        </authorList>
    </citation>
    <scope>NUCLEOTIDE SEQUENCE [LARGE SCALE GENOMIC DNA]</scope>
    <source>
        <strain evidence="11 12">ARSEF 7405</strain>
    </source>
</reference>
<evidence type="ECO:0000256" key="1">
    <source>
        <dbReference type="ARBA" id="ARBA00004123"/>
    </source>
</evidence>
<feature type="compositionally biased region" description="Low complexity" evidence="10">
    <location>
        <begin position="19"/>
        <end position="35"/>
    </location>
</feature>